<name>A0A849VRZ6_9HYPH</name>
<evidence type="ECO:0000259" key="2">
    <source>
        <dbReference type="PROSITE" id="PS50234"/>
    </source>
</evidence>
<dbReference type="Proteomes" id="UP000550508">
    <property type="component" value="Unassembled WGS sequence"/>
</dbReference>
<dbReference type="PROSITE" id="PS50234">
    <property type="entry name" value="VWFA"/>
    <property type="match status" value="1"/>
</dbReference>
<gene>
    <name evidence="3" type="ORF">HQ945_09265</name>
</gene>
<protein>
    <submittedName>
        <fullName evidence="3">VWA domain-containing protein</fullName>
    </submittedName>
</protein>
<dbReference type="EMBL" id="JABUMX010000002">
    <property type="protein sequence ID" value="NTS31439.1"/>
    <property type="molecule type" value="Genomic_DNA"/>
</dbReference>
<evidence type="ECO:0000313" key="3">
    <source>
        <dbReference type="EMBL" id="NTS31439.1"/>
    </source>
</evidence>
<keyword evidence="1" id="KW-0812">Transmembrane</keyword>
<sequence length="337" mass="37074">MYQLDFPWLLVLLPLPVLVWWLLPPYRSQSASVRIPFFEEVTQAAGIAPSTGSLVTRRTWPELIVGTICWLLVLIALARPQYVEPPIEKTEPQRDLMLAIDLSQSMETKDFRDPGGNLISRIDAVRSVVSDFVKKRPADRIGLIAFGDAPYPLVPFTIDHPTVQTMIAEALPGIAGPRTALGDAIGLAIKMFKDTSAPEKVLIVLTDGNDTASKMPLAKASDIARDAKITIHTIGIGNPQATGEEKLDTASLEKIAATTGGRYFFGQDQTGLQDIYTTLDRITPMNQKTLSWRPRIELFHYPLGAALLLLIAYHLLALLFARLRNRSGAALEPAANR</sequence>
<dbReference type="PANTHER" id="PTHR22550:SF18">
    <property type="entry name" value="VWFA DOMAIN-CONTAINING PROTEIN"/>
    <property type="match status" value="1"/>
</dbReference>
<feature type="transmembrane region" description="Helical" evidence="1">
    <location>
        <begin position="6"/>
        <end position="23"/>
    </location>
</feature>
<dbReference type="InterPro" id="IPR002035">
    <property type="entry name" value="VWF_A"/>
</dbReference>
<dbReference type="InterPro" id="IPR050768">
    <property type="entry name" value="UPF0353/GerABKA_families"/>
</dbReference>
<accession>A0A849VRZ6</accession>
<feature type="transmembrane region" description="Helical" evidence="1">
    <location>
        <begin position="298"/>
        <end position="321"/>
    </location>
</feature>
<evidence type="ECO:0000313" key="4">
    <source>
        <dbReference type="Proteomes" id="UP000550508"/>
    </source>
</evidence>
<dbReference type="RefSeq" id="WP_174208032.1">
    <property type="nucleotide sequence ID" value="NZ_JABUMX010000002.1"/>
</dbReference>
<feature type="domain" description="VWFA" evidence="2">
    <location>
        <begin position="95"/>
        <end position="279"/>
    </location>
</feature>
<proteinExistence type="predicted"/>
<dbReference type="AlphaFoldDB" id="A0A849VRZ6"/>
<keyword evidence="1" id="KW-1133">Transmembrane helix</keyword>
<keyword evidence="4" id="KW-1185">Reference proteome</keyword>
<reference evidence="3 4" key="1">
    <citation type="submission" date="2020-05" db="EMBL/GenBank/DDBJ databases">
        <authorList>
            <person name="Kim M.K."/>
        </authorList>
    </citation>
    <scope>NUCLEOTIDE SEQUENCE [LARGE SCALE GENOMIC DNA]</scope>
    <source>
        <strain evidence="3 4">BT25</strain>
    </source>
</reference>
<dbReference type="SUPFAM" id="SSF53300">
    <property type="entry name" value="vWA-like"/>
    <property type="match status" value="1"/>
</dbReference>
<dbReference type="PANTHER" id="PTHR22550">
    <property type="entry name" value="SPORE GERMINATION PROTEIN"/>
    <property type="match status" value="1"/>
</dbReference>
<comment type="caution">
    <text evidence="3">The sequence shown here is derived from an EMBL/GenBank/DDBJ whole genome shotgun (WGS) entry which is preliminary data.</text>
</comment>
<organism evidence="3 4">
    <name type="scientific">Phyllobacterium pellucidum</name>
    <dbReference type="NCBI Taxonomy" id="2740464"/>
    <lineage>
        <taxon>Bacteria</taxon>
        <taxon>Pseudomonadati</taxon>
        <taxon>Pseudomonadota</taxon>
        <taxon>Alphaproteobacteria</taxon>
        <taxon>Hyphomicrobiales</taxon>
        <taxon>Phyllobacteriaceae</taxon>
        <taxon>Phyllobacterium</taxon>
    </lineage>
</organism>
<dbReference type="Pfam" id="PF00092">
    <property type="entry name" value="VWA"/>
    <property type="match status" value="1"/>
</dbReference>
<dbReference type="SMART" id="SM00327">
    <property type="entry name" value="VWA"/>
    <property type="match status" value="1"/>
</dbReference>
<keyword evidence="1" id="KW-0472">Membrane</keyword>
<dbReference type="Gene3D" id="3.40.50.410">
    <property type="entry name" value="von Willebrand factor, type A domain"/>
    <property type="match status" value="1"/>
</dbReference>
<dbReference type="InterPro" id="IPR036465">
    <property type="entry name" value="vWFA_dom_sf"/>
</dbReference>
<evidence type="ECO:0000256" key="1">
    <source>
        <dbReference type="SAM" id="Phobius"/>
    </source>
</evidence>